<proteinExistence type="predicted"/>
<dbReference type="EMBL" id="HACA01010392">
    <property type="protein sequence ID" value="CDW27753.1"/>
    <property type="molecule type" value="Transcribed_RNA"/>
</dbReference>
<protein>
    <submittedName>
        <fullName evidence="1">Uncharacterized protein</fullName>
    </submittedName>
</protein>
<evidence type="ECO:0000313" key="1">
    <source>
        <dbReference type="EMBL" id="CDW27753.1"/>
    </source>
</evidence>
<dbReference type="EMBL" id="HACA01010391">
    <property type="protein sequence ID" value="CDW27752.1"/>
    <property type="molecule type" value="Transcribed_RNA"/>
</dbReference>
<organism evidence="1">
    <name type="scientific">Lepeophtheirus salmonis</name>
    <name type="common">Salmon louse</name>
    <name type="synonym">Caligus salmonis</name>
    <dbReference type="NCBI Taxonomy" id="72036"/>
    <lineage>
        <taxon>Eukaryota</taxon>
        <taxon>Metazoa</taxon>
        <taxon>Ecdysozoa</taxon>
        <taxon>Arthropoda</taxon>
        <taxon>Crustacea</taxon>
        <taxon>Multicrustacea</taxon>
        <taxon>Hexanauplia</taxon>
        <taxon>Copepoda</taxon>
        <taxon>Siphonostomatoida</taxon>
        <taxon>Caligidae</taxon>
        <taxon>Lepeophtheirus</taxon>
    </lineage>
</organism>
<sequence length="41" mass="4799">MTDHSPKLLKVSEYIGKCNRYFLEYTNRECINMVLFGAISI</sequence>
<dbReference type="AlphaFoldDB" id="A0A0K2TNY5"/>
<name>A0A0K2TNY5_LEPSM</name>
<accession>A0A0K2TNY5</accession>
<reference evidence="1" key="1">
    <citation type="submission" date="2014-05" db="EMBL/GenBank/DDBJ databases">
        <authorList>
            <person name="Chronopoulou M."/>
        </authorList>
    </citation>
    <scope>NUCLEOTIDE SEQUENCE</scope>
    <source>
        <tissue evidence="1">Whole organism</tissue>
    </source>
</reference>